<dbReference type="PROSITE" id="PS51234">
    <property type="entry name" value="TSP3"/>
    <property type="match status" value="1"/>
</dbReference>
<keyword evidence="1" id="KW-0732">Signal</keyword>
<dbReference type="KEGG" id="ccro:CMC5_000520"/>
<dbReference type="NCBIfam" id="TIGR02232">
    <property type="entry name" value="myxo_disulf_rpt"/>
    <property type="match status" value="4"/>
</dbReference>
<evidence type="ECO:0008006" key="9">
    <source>
        <dbReference type="Google" id="ProtNLM"/>
    </source>
</evidence>
<evidence type="ECO:0000256" key="1">
    <source>
        <dbReference type="ARBA" id="ARBA00022729"/>
    </source>
</evidence>
<dbReference type="SUPFAM" id="SSF51556">
    <property type="entry name" value="Metallo-dependent hydrolases"/>
    <property type="match status" value="1"/>
</dbReference>
<keyword evidence="8" id="KW-1185">Reference proteome</keyword>
<protein>
    <recommendedName>
        <fullName evidence="9">LTD domain-containing protein</fullName>
    </recommendedName>
</protein>
<dbReference type="STRING" id="52.CMC5_000520"/>
<keyword evidence="2" id="KW-0677">Repeat</keyword>
<evidence type="ECO:0000259" key="6">
    <source>
        <dbReference type="PROSITE" id="PS51841"/>
    </source>
</evidence>
<accession>A0A0K1E4Y3</accession>
<evidence type="ECO:0000259" key="5">
    <source>
        <dbReference type="PROSITE" id="PS50097"/>
    </source>
</evidence>
<dbReference type="Pfam" id="PF01979">
    <property type="entry name" value="Amidohydro_1"/>
    <property type="match status" value="1"/>
</dbReference>
<dbReference type="RefSeq" id="WP_082363340.1">
    <property type="nucleotide sequence ID" value="NZ_CP012159.1"/>
</dbReference>
<dbReference type="Proteomes" id="UP000067626">
    <property type="component" value="Chromosome"/>
</dbReference>
<dbReference type="Pfam" id="PF13948">
    <property type="entry name" value="DUF4215"/>
    <property type="match status" value="4"/>
</dbReference>
<dbReference type="InterPro" id="IPR003367">
    <property type="entry name" value="Thrombospondin_3-like_rpt"/>
</dbReference>
<organism evidence="7 8">
    <name type="scientific">Chondromyces crocatus</name>
    <dbReference type="NCBI Taxonomy" id="52"/>
    <lineage>
        <taxon>Bacteria</taxon>
        <taxon>Pseudomonadati</taxon>
        <taxon>Myxococcota</taxon>
        <taxon>Polyangia</taxon>
        <taxon>Polyangiales</taxon>
        <taxon>Polyangiaceae</taxon>
        <taxon>Chondromyces</taxon>
    </lineage>
</organism>
<dbReference type="Pfam" id="PF02412">
    <property type="entry name" value="TSP_3"/>
    <property type="match status" value="2"/>
</dbReference>
<dbReference type="OrthoDB" id="9782972at2"/>
<dbReference type="PROSITE" id="PS50097">
    <property type="entry name" value="BTB"/>
    <property type="match status" value="1"/>
</dbReference>
<dbReference type="SUPFAM" id="SSF74853">
    <property type="entry name" value="Lamin A/C globular tail domain"/>
    <property type="match status" value="1"/>
</dbReference>
<feature type="domain" description="LTD" evidence="6">
    <location>
        <begin position="1107"/>
        <end position="1234"/>
    </location>
</feature>
<dbReference type="InterPro" id="IPR036415">
    <property type="entry name" value="Lamin_tail_dom_sf"/>
</dbReference>
<gene>
    <name evidence="7" type="ORF">CMC5_000520</name>
</gene>
<dbReference type="EMBL" id="CP012159">
    <property type="protein sequence ID" value="AKT35940.1"/>
    <property type="molecule type" value="Genomic_DNA"/>
</dbReference>
<dbReference type="InterPro" id="IPR000210">
    <property type="entry name" value="BTB/POZ_dom"/>
</dbReference>
<dbReference type="InterPro" id="IPR017897">
    <property type="entry name" value="Thrombospondin_3_rpt"/>
</dbReference>
<dbReference type="PANTHER" id="PTHR43794">
    <property type="entry name" value="AMINOHYDROLASE SSNA-RELATED"/>
    <property type="match status" value="1"/>
</dbReference>
<dbReference type="PANTHER" id="PTHR43794:SF11">
    <property type="entry name" value="AMIDOHYDROLASE-RELATED DOMAIN-CONTAINING PROTEIN"/>
    <property type="match status" value="1"/>
</dbReference>
<evidence type="ECO:0000256" key="4">
    <source>
        <dbReference type="ARBA" id="ARBA00023157"/>
    </source>
</evidence>
<dbReference type="InterPro" id="IPR011936">
    <property type="entry name" value="Myxo_disulph_rpt"/>
</dbReference>
<dbReference type="GO" id="GO:0005509">
    <property type="term" value="F:calcium ion binding"/>
    <property type="evidence" value="ECO:0007669"/>
    <property type="project" value="InterPro"/>
</dbReference>
<name>A0A0K1E4Y3_CHOCO</name>
<proteinExistence type="predicted"/>
<evidence type="ECO:0000313" key="8">
    <source>
        <dbReference type="Proteomes" id="UP000067626"/>
    </source>
</evidence>
<reference evidence="7 8" key="1">
    <citation type="submission" date="2015-07" db="EMBL/GenBank/DDBJ databases">
        <title>Genome analysis of myxobacterium Chondromyces crocatus Cm c5 reveals a high potential for natural compound synthesis and the genetic basis for the loss of fruiting body formation.</title>
        <authorList>
            <person name="Zaburannyi N."/>
            <person name="Bunk B."/>
            <person name="Maier J."/>
            <person name="Overmann J."/>
            <person name="Mueller R."/>
        </authorList>
    </citation>
    <scope>NUCLEOTIDE SEQUENCE [LARGE SCALE GENOMIC DNA]</scope>
    <source>
        <strain evidence="7 8">Cm c5</strain>
    </source>
</reference>
<evidence type="ECO:0000256" key="2">
    <source>
        <dbReference type="ARBA" id="ARBA00022737"/>
    </source>
</evidence>
<dbReference type="GO" id="GO:0016787">
    <property type="term" value="F:hydrolase activity"/>
    <property type="evidence" value="ECO:0007669"/>
    <property type="project" value="UniProtKB-KW"/>
</dbReference>
<evidence type="ECO:0000313" key="7">
    <source>
        <dbReference type="EMBL" id="AKT35940.1"/>
    </source>
</evidence>
<dbReference type="Pfam" id="PF00932">
    <property type="entry name" value="LTD"/>
    <property type="match status" value="1"/>
</dbReference>
<keyword evidence="4" id="KW-1015">Disulfide bond</keyword>
<dbReference type="PATRIC" id="fig|52.7.peg.55"/>
<sequence>MVLFSGCSCSPSGTCGDGRVDPGEQCDDRNTNSGDGCSATCQLENTRCGDGVVDPGEACDDGNRDSGDGCSPTCQVEEETAVCGNGTLEPGEQCDDGNTEPGDGCSASCRDEGTCGDGVLDPGEQCDDGNDEPGDGCEPDCTKSAVTEVVCEDLVPLPDGAVCEVGAGDAQRLIQGRVLTPGVVYVGGSVVVDAQGLITCVGCDCEEPAGATRITCPSGVISPGLINTHDHITYTQNWPYTPTDERYEHRHDWRRGNGGHTRINTPGNASANQIRWGELRHLLGGATSLVGSGSATGLLRNLDRAAQEGLNHAQVEYETFPLGDSNGIERTSGCNYPGMVTQADIAGESAYLPHVAEGIETSARNEFICLNTDPNNIVQPQSAFIHGVGLVAADYAAMAANGTSLIWSPRSNITLYGDTAVVTAAARLGVQIALGTDWVATGSMNVLRELRCADNLNKNYYGNFFTDEDLWRMTTSAAAAVTGTDDVIGVLAPGKVGDIAIFDGRVRVNHRAIIDADPQDVTLVLRGGKALYGDAAVIAAIPATGSCDNMDVCGSDKQLCLSGDIGMSLEQLATSAGASIYPAFFCGEPEREPLCAPKRSATNASVQGSSLYSGEPSADDLDGDGVPNAEDNCPSVFNPVRPLDGGRQADQDNDGLGDACDVCPMDAGTTLCNVPDPNDTDGDGIPNAIDNCPTVANPGQEDADNDGKGDVCDPCPNDYNPGSAGCPATIYAIKSGTVTVGSTVSVSNALVTGRHTGGYFLQVKPGDAGYQGSANSGVYVFGSSTGIAVGDRVSLTSALVSDYYGQIQLTSPVAVVEQSQNEALPPPVVASTASLVASATARPLEGVLVEVHDVSVIGLDLMYNEFILNGNLRVNDLMYLVSPFPQVGTTFTAVRGVLNYRNNTFKLEVRGASDIVLGPPTLSSFGPPLSYVYEGETGVPTTPTPLTVTLSHAALVDTPVSVVSADPAINVVGGGVVVPAGATSAVVLVDGVTAAPSVTLMASLDAVSLTADVRVLGPAELPTLASLTPPSGTVAPGGSIALTVTLDLPAPAGGTVVTLAVTPPGAGTVPGTVTVGAGQVSASFDYVDADVESMVTVSATLGAVTLTSTLEVVAPMGGLVINEVDYDQVGADGAEFVEIYNGTGAPVDLAGYAVVLVNGSNNSVYGTISLASAGTLAAGQYLVVGSTAVQVPATALKINFTGSQSDRIQNGAPDGIALVNTITGTLVDALSYEGSITSVNIPNVGTVSLVEGTPLPTSVADSNTVAGSLCRIPDGVDTNNAASDWAFSTTITPGAPNVP</sequence>
<feature type="domain" description="BTB" evidence="5">
    <location>
        <begin position="875"/>
        <end position="941"/>
    </location>
</feature>
<keyword evidence="3" id="KW-0378">Hydrolase</keyword>
<dbReference type="InterPro" id="IPR032466">
    <property type="entry name" value="Metal_Hydrolase"/>
</dbReference>
<dbReference type="InterPro" id="IPR028974">
    <property type="entry name" value="TSP_type-3_rpt"/>
</dbReference>
<dbReference type="PROSITE" id="PS51841">
    <property type="entry name" value="LTD"/>
    <property type="match status" value="1"/>
</dbReference>
<dbReference type="SUPFAM" id="SSF103647">
    <property type="entry name" value="TSP type-3 repeat"/>
    <property type="match status" value="2"/>
</dbReference>
<dbReference type="InterPro" id="IPR001322">
    <property type="entry name" value="Lamin_tail_dom"/>
</dbReference>
<evidence type="ECO:0000256" key="3">
    <source>
        <dbReference type="ARBA" id="ARBA00022801"/>
    </source>
</evidence>
<dbReference type="GO" id="GO:0007155">
    <property type="term" value="P:cell adhesion"/>
    <property type="evidence" value="ECO:0007669"/>
    <property type="project" value="InterPro"/>
</dbReference>
<dbReference type="InterPro" id="IPR050287">
    <property type="entry name" value="MTA/SAH_deaminase"/>
</dbReference>
<dbReference type="Gene3D" id="3.20.20.140">
    <property type="entry name" value="Metal-dependent hydrolases"/>
    <property type="match status" value="1"/>
</dbReference>
<dbReference type="Gene3D" id="4.10.1080.10">
    <property type="entry name" value="TSP type-3 repeat"/>
    <property type="match status" value="1"/>
</dbReference>
<dbReference type="InterPro" id="IPR006680">
    <property type="entry name" value="Amidohydro-rel"/>
</dbReference>